<dbReference type="PANTHER" id="PTHR43252">
    <property type="entry name" value="TRANSCRIPTIONAL REGULATOR YQJI"/>
    <property type="match status" value="1"/>
</dbReference>
<dbReference type="RefSeq" id="WP_344856914.1">
    <property type="nucleotide sequence ID" value="NZ_BAAAUT010000008.1"/>
</dbReference>
<evidence type="ECO:0000256" key="1">
    <source>
        <dbReference type="SAM" id="MobiDB-lite"/>
    </source>
</evidence>
<dbReference type="InterPro" id="IPR005149">
    <property type="entry name" value="Tscrpt_reg_PadR_N"/>
</dbReference>
<dbReference type="EMBL" id="BAAAUT010000008">
    <property type="protein sequence ID" value="GAA3123648.1"/>
    <property type="molecule type" value="Genomic_DNA"/>
</dbReference>
<feature type="region of interest" description="Disordered" evidence="1">
    <location>
        <begin position="166"/>
        <end position="192"/>
    </location>
</feature>
<organism evidence="4 5">
    <name type="scientific">Planomonospora alba</name>
    <dbReference type="NCBI Taxonomy" id="161354"/>
    <lineage>
        <taxon>Bacteria</taxon>
        <taxon>Bacillati</taxon>
        <taxon>Actinomycetota</taxon>
        <taxon>Actinomycetes</taxon>
        <taxon>Streptosporangiales</taxon>
        <taxon>Streptosporangiaceae</taxon>
        <taxon>Planomonospora</taxon>
    </lineage>
</organism>
<proteinExistence type="predicted"/>
<feature type="domain" description="Transcription regulator PadR N-terminal" evidence="2">
    <location>
        <begin position="7"/>
        <end position="77"/>
    </location>
</feature>
<dbReference type="Proteomes" id="UP001500320">
    <property type="component" value="Unassembled WGS sequence"/>
</dbReference>
<accession>A0ABP6MRY6</accession>
<dbReference type="InterPro" id="IPR018309">
    <property type="entry name" value="Tscrpt_reg_PadR_C"/>
</dbReference>
<dbReference type="InterPro" id="IPR036388">
    <property type="entry name" value="WH-like_DNA-bd_sf"/>
</dbReference>
<comment type="caution">
    <text evidence="4">The sequence shown here is derived from an EMBL/GenBank/DDBJ whole genome shotgun (WGS) entry which is preliminary data.</text>
</comment>
<protein>
    <submittedName>
        <fullName evidence="4">Helix-turn-helix transcriptional regulator</fullName>
    </submittedName>
</protein>
<evidence type="ECO:0000259" key="2">
    <source>
        <dbReference type="Pfam" id="PF03551"/>
    </source>
</evidence>
<evidence type="ECO:0000313" key="5">
    <source>
        <dbReference type="Proteomes" id="UP001500320"/>
    </source>
</evidence>
<reference evidence="5" key="1">
    <citation type="journal article" date="2019" name="Int. J. Syst. Evol. Microbiol.">
        <title>The Global Catalogue of Microorganisms (GCM) 10K type strain sequencing project: providing services to taxonomists for standard genome sequencing and annotation.</title>
        <authorList>
            <consortium name="The Broad Institute Genomics Platform"/>
            <consortium name="The Broad Institute Genome Sequencing Center for Infectious Disease"/>
            <person name="Wu L."/>
            <person name="Ma J."/>
        </authorList>
    </citation>
    <scope>NUCLEOTIDE SEQUENCE [LARGE SCALE GENOMIC DNA]</scope>
    <source>
        <strain evidence="5">JCM 9373</strain>
    </source>
</reference>
<dbReference type="Pfam" id="PF10400">
    <property type="entry name" value="Vir_act_alpha_C"/>
    <property type="match status" value="1"/>
</dbReference>
<dbReference type="Pfam" id="PF03551">
    <property type="entry name" value="PadR"/>
    <property type="match status" value="1"/>
</dbReference>
<dbReference type="PANTHER" id="PTHR43252:SF4">
    <property type="entry name" value="TRANSCRIPTIONAL REGULATORY PROTEIN"/>
    <property type="match status" value="1"/>
</dbReference>
<evidence type="ECO:0000313" key="4">
    <source>
        <dbReference type="EMBL" id="GAA3123648.1"/>
    </source>
</evidence>
<name>A0ABP6MRY6_9ACTN</name>
<dbReference type="Gene3D" id="1.10.10.10">
    <property type="entry name" value="Winged helix-like DNA-binding domain superfamily/Winged helix DNA-binding domain"/>
    <property type="match status" value="1"/>
</dbReference>
<feature type="domain" description="Transcription regulator PadR C-terminal" evidence="3">
    <location>
        <begin position="91"/>
        <end position="164"/>
    </location>
</feature>
<dbReference type="SUPFAM" id="SSF46785">
    <property type="entry name" value="Winged helix' DNA-binding domain"/>
    <property type="match status" value="1"/>
</dbReference>
<gene>
    <name evidence="4" type="ORF">GCM10010466_13160</name>
</gene>
<dbReference type="InterPro" id="IPR036390">
    <property type="entry name" value="WH_DNA-bd_sf"/>
</dbReference>
<evidence type="ECO:0000259" key="3">
    <source>
        <dbReference type="Pfam" id="PF10400"/>
    </source>
</evidence>
<keyword evidence="5" id="KW-1185">Reference proteome</keyword>
<sequence>MAIRQGLLVLLSRGPRYGYQLRTEFEASTGAIWPLNIGQVYTTLSRLERDGLVTAGEQDAQGRVVYTITEAGRAETERWLRTPVAQSDRPRDELVIKLAMAVAAGADVRPVIRAQRTATMRTLQELTRARRASEAEPAQRLVLDSLIFQSEAEQRWLDHCEAVLAASSRTQETPEAPPSPQQGDGTSPHEEF</sequence>